<sequence length="571" mass="60239">MESFKTLALAASISSIALLAGCSNGSSSSGSSGTTTTGSTQTETEKGVFVDSPVAGINYVTAPGGQQGQTNELGEYDYTPGDAVTFSIGGIELPAVEATGRITPADMGSGATDWSTDSTVINILRLLQTLDEDGNPDNGITITAAIHTALQDIAIDPTLSEADFETQANSAIGKTLIDKTVAIEHFKSSQAGDLTGSWVYEEDNGNINVLTFFNGDEYLIVHSQDDGDEQTAGSGEYGTYTWDSATGELTLVVDPGGNSDGSGGLAGNDASATWTMQLIDGALALSMDDERIVFEAVRNNRDSLVGSWYLGEGSFDGKDFNNVLTILDDSTYVVAHSANEEAYGENPVVGVSSEWGSYSFTGSNFAVSNVTVDLDGPGGLFDNPTIDNGDGPVDGPATLHPTGELTLTDNADSSETFTLQRLGRYVVELMDFEGDTKSMYVEADLFTGGAPEQEVSFQFADLTEEGEQGTFDLQFSDTQNITVDLTTQTDDSRTGTMTFDGSGEANTVSWEISTSGALALTETDGSEGDYGHWRFQDIVQGEDIRTLVYLDGVGSLELLFITDLDLPQAPQ</sequence>
<accession>A0ABU5NZ09</accession>
<dbReference type="Proteomes" id="UP001305746">
    <property type="component" value="Unassembled WGS sequence"/>
</dbReference>
<proteinExistence type="predicted"/>
<evidence type="ECO:0000313" key="4">
    <source>
        <dbReference type="Proteomes" id="UP001305746"/>
    </source>
</evidence>
<keyword evidence="2" id="KW-0732">Signal</keyword>
<feature type="signal peptide" evidence="2">
    <location>
        <begin position="1"/>
        <end position="20"/>
    </location>
</feature>
<protein>
    <submittedName>
        <fullName evidence="3">Uncharacterized protein</fullName>
    </submittedName>
</protein>
<evidence type="ECO:0000256" key="2">
    <source>
        <dbReference type="SAM" id="SignalP"/>
    </source>
</evidence>
<feature type="region of interest" description="Disordered" evidence="1">
    <location>
        <begin position="24"/>
        <end position="47"/>
    </location>
</feature>
<name>A0ABU5NZ09_9GAMM</name>
<comment type="caution">
    <text evidence="3">The sequence shown here is derived from an EMBL/GenBank/DDBJ whole genome shotgun (WGS) entry which is preliminary data.</text>
</comment>
<dbReference type="EMBL" id="JAYDCJ010000003">
    <property type="protein sequence ID" value="MEA1081063.1"/>
    <property type="molecule type" value="Genomic_DNA"/>
</dbReference>
<evidence type="ECO:0000256" key="1">
    <source>
        <dbReference type="SAM" id="MobiDB-lite"/>
    </source>
</evidence>
<feature type="chain" id="PRO_5045175833" evidence="2">
    <location>
        <begin position="21"/>
        <end position="571"/>
    </location>
</feature>
<evidence type="ECO:0000313" key="3">
    <source>
        <dbReference type="EMBL" id="MEA1081063.1"/>
    </source>
</evidence>
<gene>
    <name evidence="3" type="ORF">U5822_10305</name>
</gene>
<dbReference type="RefSeq" id="WP_322855540.1">
    <property type="nucleotide sequence ID" value="NZ_JAYDCJ010000003.1"/>
</dbReference>
<reference evidence="3 4" key="1">
    <citation type="submission" date="2023-12" db="EMBL/GenBank/DDBJ databases">
        <title>Marinobacter qingdaonensis sp. nov., isolated from the intertidal sediment of Qingdao, PR China.</title>
        <authorList>
            <person name="Li Y."/>
        </authorList>
    </citation>
    <scope>NUCLEOTIDE SEQUENCE [LARGE SCALE GENOMIC DNA]</scope>
    <source>
        <strain evidence="3 4">ASW11-75</strain>
    </source>
</reference>
<organism evidence="3 4">
    <name type="scientific">Marinobacter qingdaonensis</name>
    <dbReference type="NCBI Taxonomy" id="3108486"/>
    <lineage>
        <taxon>Bacteria</taxon>
        <taxon>Pseudomonadati</taxon>
        <taxon>Pseudomonadota</taxon>
        <taxon>Gammaproteobacteria</taxon>
        <taxon>Pseudomonadales</taxon>
        <taxon>Marinobacteraceae</taxon>
        <taxon>Marinobacter</taxon>
    </lineage>
</organism>
<feature type="compositionally biased region" description="Low complexity" evidence="1">
    <location>
        <begin position="24"/>
        <end position="40"/>
    </location>
</feature>
<keyword evidence="4" id="KW-1185">Reference proteome</keyword>